<name>A0A445KYL9_GLYSO</name>
<dbReference type="PANTHER" id="PTHR37183">
    <property type="entry name" value="PLANT THIONIN FAMILY PROTEIN"/>
    <property type="match status" value="1"/>
</dbReference>
<gene>
    <name evidence="1" type="ORF">D0Y65_009365</name>
</gene>
<dbReference type="PANTHER" id="PTHR37183:SF1">
    <property type="entry name" value="PLANT THIONIN FAMILY PROTEIN"/>
    <property type="match status" value="1"/>
</dbReference>
<proteinExistence type="predicted"/>
<dbReference type="Proteomes" id="UP000289340">
    <property type="component" value="Chromosome 4"/>
</dbReference>
<evidence type="ECO:0000313" key="2">
    <source>
        <dbReference type="Proteomes" id="UP000289340"/>
    </source>
</evidence>
<organism evidence="1 2">
    <name type="scientific">Glycine soja</name>
    <name type="common">Wild soybean</name>
    <dbReference type="NCBI Taxonomy" id="3848"/>
    <lineage>
        <taxon>Eukaryota</taxon>
        <taxon>Viridiplantae</taxon>
        <taxon>Streptophyta</taxon>
        <taxon>Embryophyta</taxon>
        <taxon>Tracheophyta</taxon>
        <taxon>Spermatophyta</taxon>
        <taxon>Magnoliopsida</taxon>
        <taxon>eudicotyledons</taxon>
        <taxon>Gunneridae</taxon>
        <taxon>Pentapetalae</taxon>
        <taxon>rosids</taxon>
        <taxon>fabids</taxon>
        <taxon>Fabales</taxon>
        <taxon>Fabaceae</taxon>
        <taxon>Papilionoideae</taxon>
        <taxon>50 kb inversion clade</taxon>
        <taxon>NPAAA clade</taxon>
        <taxon>indigoferoid/millettioid clade</taxon>
        <taxon>Phaseoleae</taxon>
        <taxon>Glycine</taxon>
        <taxon>Glycine subgen. Soja</taxon>
    </lineage>
</organism>
<sequence length="75" mass="8608">MESVEHDAADCLDGCTTGCVQSDSRLQARCDRKCNIRCGPGNQSNPKYFFFILIMLYMDISWMDKQKDKIHCLLV</sequence>
<dbReference type="EMBL" id="QZWG01000004">
    <property type="protein sequence ID" value="RZC16039.1"/>
    <property type="molecule type" value="Genomic_DNA"/>
</dbReference>
<reference evidence="1 2" key="1">
    <citation type="submission" date="2018-09" db="EMBL/GenBank/DDBJ databases">
        <title>A high-quality reference genome of wild soybean provides a powerful tool to mine soybean genomes.</title>
        <authorList>
            <person name="Xie M."/>
            <person name="Chung C.Y.L."/>
            <person name="Li M.-W."/>
            <person name="Wong F.-L."/>
            <person name="Chan T.-F."/>
            <person name="Lam H.-M."/>
        </authorList>
    </citation>
    <scope>NUCLEOTIDE SEQUENCE [LARGE SCALE GENOMIC DNA]</scope>
    <source>
        <strain evidence="2">cv. W05</strain>
        <tissue evidence="1">Hypocotyl of etiolated seedlings</tissue>
    </source>
</reference>
<protein>
    <submittedName>
        <fullName evidence="1">Uncharacterized protein</fullName>
    </submittedName>
</protein>
<evidence type="ECO:0000313" key="1">
    <source>
        <dbReference type="EMBL" id="RZC16039.1"/>
    </source>
</evidence>
<keyword evidence="2" id="KW-1185">Reference proteome</keyword>
<comment type="caution">
    <text evidence="1">The sequence shown here is derived from an EMBL/GenBank/DDBJ whole genome shotgun (WGS) entry which is preliminary data.</text>
</comment>
<dbReference type="AlphaFoldDB" id="A0A445KYL9"/>
<accession>A0A445KYL9</accession>